<name>A0A0M2SZL2_9BACI</name>
<dbReference type="SMART" id="SM00257">
    <property type="entry name" value="LysM"/>
    <property type="match status" value="3"/>
</dbReference>
<comment type="similarity">
    <text evidence="1">Belongs to the TolB family.</text>
</comment>
<evidence type="ECO:0000259" key="2">
    <source>
        <dbReference type="PROSITE" id="PS51782"/>
    </source>
</evidence>
<accession>A0A0M2SZL2</accession>
<proteinExistence type="inferred from homology"/>
<dbReference type="Gene3D" id="3.10.350.10">
    <property type="entry name" value="LysM domain"/>
    <property type="match status" value="3"/>
</dbReference>
<evidence type="ECO:0000256" key="1">
    <source>
        <dbReference type="ARBA" id="ARBA00009820"/>
    </source>
</evidence>
<dbReference type="SUPFAM" id="SSF82171">
    <property type="entry name" value="DPP6 N-terminal domain-like"/>
    <property type="match status" value="1"/>
</dbReference>
<dbReference type="PANTHER" id="PTHR36842">
    <property type="entry name" value="PROTEIN TOLB HOMOLOG"/>
    <property type="match status" value="1"/>
</dbReference>
<organism evidence="3 4">
    <name type="scientific">Mesobacillus campisalis</name>
    <dbReference type="NCBI Taxonomy" id="1408103"/>
    <lineage>
        <taxon>Bacteria</taxon>
        <taxon>Bacillati</taxon>
        <taxon>Bacillota</taxon>
        <taxon>Bacilli</taxon>
        <taxon>Bacillales</taxon>
        <taxon>Bacillaceae</taxon>
        <taxon>Mesobacillus</taxon>
    </lineage>
</organism>
<dbReference type="InterPro" id="IPR018392">
    <property type="entry name" value="LysM"/>
</dbReference>
<dbReference type="InterPro" id="IPR011659">
    <property type="entry name" value="WD40"/>
</dbReference>
<dbReference type="OrthoDB" id="308800at2"/>
<dbReference type="Pfam" id="PF01476">
    <property type="entry name" value="LysM"/>
    <property type="match status" value="3"/>
</dbReference>
<dbReference type="EMBL" id="LAYY01000001">
    <property type="protein sequence ID" value="KKK40004.1"/>
    <property type="molecule type" value="Genomic_DNA"/>
</dbReference>
<dbReference type="CDD" id="cd00118">
    <property type="entry name" value="LysM"/>
    <property type="match status" value="3"/>
</dbReference>
<sequence length="603" mass="66986">MQFFYTVRQGDTVSRIAKRWELPVDSLIAANNLAPPYTIYVGQQLSVPPGVDVTNVKAGDTVYKIAQAYGVPPAVIIQENQLQPPNLLQIGQLLTVPPGVPYYVVQPGDTLFNIARRFNVTTGGQSNYELIREANRLPSYTIYPGMRLMIPYAPPGESGLIAYISNRGGEFDLWLYNPGNGVNRQITFGLGESYSVPFWSPDTSRIAFVGKNEILYVLTLPTNTVAQIDQFSEASGIFLDWSPDSQKLVYYNRETIILYNTGTHQAQTINQSNATDVQWFPNGTELLYQAPDPNGVSQLFRIKIDGTEKVQVTQNTGGRHNHVRLSPDGNFVLFTTPGASISLIFTIDLLTGNLFEVKGGPLAKNYFPTWSPNSRNIAFSATAFEDRGYFSLIRTVGRQGENEQTRAISDCFATPVTWSPDGGKLAYLSGCKPQGQASEIWMVNLTHPVPIRLVAGGNITALEWSPAPHVNLNKYTNPAFKVSFQYPAHWRRVTEERYEGSDGFFQIGAISSEDPIETVCHNEAFHQLLPYGTQPRIVPTKIQNQEACYIFPSADQPAEMNNQAALIVRYPTPIVLDGTSYQYFILWADQGHVTVIGESLVFL</sequence>
<keyword evidence="4" id="KW-1185">Reference proteome</keyword>
<feature type="domain" description="LysM" evidence="2">
    <location>
        <begin position="3"/>
        <end position="47"/>
    </location>
</feature>
<reference evidence="3 4" key="1">
    <citation type="submission" date="2015-04" db="EMBL/GenBank/DDBJ databases">
        <title>Taxonomic description and genome sequence of Bacillus campisalis sp. nov., a novel member of the genus Bacillus isolated from solar saltern.</title>
        <authorList>
            <person name="Mathan Kumar R."/>
            <person name="Kaur G."/>
            <person name="Kumar A."/>
            <person name="Singh N.K."/>
            <person name="Kaur N."/>
            <person name="Kumar N."/>
            <person name="Mayilraj S."/>
        </authorList>
    </citation>
    <scope>NUCLEOTIDE SEQUENCE [LARGE SCALE GENOMIC DNA]</scope>
    <source>
        <strain evidence="3 4">SA2-6</strain>
    </source>
</reference>
<dbReference type="AlphaFoldDB" id="A0A0M2SZL2"/>
<dbReference type="Gene3D" id="2.120.10.30">
    <property type="entry name" value="TolB, C-terminal domain"/>
    <property type="match status" value="1"/>
</dbReference>
<gene>
    <name evidence="3" type="ORF">WQ57_01670</name>
</gene>
<protein>
    <recommendedName>
        <fullName evidence="2">LysM domain-containing protein</fullName>
    </recommendedName>
</protein>
<dbReference type="PROSITE" id="PS51782">
    <property type="entry name" value="LYSM"/>
    <property type="match status" value="3"/>
</dbReference>
<evidence type="ECO:0000313" key="3">
    <source>
        <dbReference type="EMBL" id="KKK40004.1"/>
    </source>
</evidence>
<dbReference type="Proteomes" id="UP000034166">
    <property type="component" value="Unassembled WGS sequence"/>
</dbReference>
<dbReference type="Pfam" id="PF07676">
    <property type="entry name" value="PD40"/>
    <property type="match status" value="2"/>
</dbReference>
<dbReference type="PANTHER" id="PTHR36842:SF1">
    <property type="entry name" value="PROTEIN TOLB"/>
    <property type="match status" value="1"/>
</dbReference>
<dbReference type="PATRIC" id="fig|1408103.3.peg.373"/>
<comment type="caution">
    <text evidence="3">The sequence shown here is derived from an EMBL/GenBank/DDBJ whole genome shotgun (WGS) entry which is preliminary data.</text>
</comment>
<dbReference type="RefSeq" id="WP_046521945.1">
    <property type="nucleotide sequence ID" value="NZ_LAYY01000001.1"/>
</dbReference>
<dbReference type="InterPro" id="IPR036779">
    <property type="entry name" value="LysM_dom_sf"/>
</dbReference>
<dbReference type="InterPro" id="IPR011042">
    <property type="entry name" value="6-blade_b-propeller_TolB-like"/>
</dbReference>
<feature type="domain" description="LysM" evidence="2">
    <location>
        <begin position="101"/>
        <end position="150"/>
    </location>
</feature>
<feature type="domain" description="LysM" evidence="2">
    <location>
        <begin position="52"/>
        <end position="96"/>
    </location>
</feature>
<evidence type="ECO:0000313" key="4">
    <source>
        <dbReference type="Proteomes" id="UP000034166"/>
    </source>
</evidence>
<dbReference type="SUPFAM" id="SSF54106">
    <property type="entry name" value="LysM domain"/>
    <property type="match status" value="3"/>
</dbReference>